<reference evidence="2 3" key="1">
    <citation type="submission" date="2019-04" db="EMBL/GenBank/DDBJ databases">
        <title>Friends and foes A comparative genomics study of 23 Aspergillus species from section Flavi.</title>
        <authorList>
            <consortium name="DOE Joint Genome Institute"/>
            <person name="Kjaerbolling I."/>
            <person name="Vesth T."/>
            <person name="Frisvad J.C."/>
            <person name="Nybo J.L."/>
            <person name="Theobald S."/>
            <person name="Kildgaard S."/>
            <person name="Isbrandt T."/>
            <person name="Kuo A."/>
            <person name="Sato A."/>
            <person name="Lyhne E.K."/>
            <person name="Kogle M.E."/>
            <person name="Wiebenga A."/>
            <person name="Kun R.S."/>
            <person name="Lubbers R.J."/>
            <person name="Makela M.R."/>
            <person name="Barry K."/>
            <person name="Chovatia M."/>
            <person name="Clum A."/>
            <person name="Daum C."/>
            <person name="Haridas S."/>
            <person name="He G."/>
            <person name="LaButti K."/>
            <person name="Lipzen A."/>
            <person name="Mondo S."/>
            <person name="Riley R."/>
            <person name="Salamov A."/>
            <person name="Simmons B.A."/>
            <person name="Magnuson J.K."/>
            <person name="Henrissat B."/>
            <person name="Mortensen U.H."/>
            <person name="Larsen T.O."/>
            <person name="Devries R.P."/>
            <person name="Grigoriev I.V."/>
            <person name="Machida M."/>
            <person name="Baker S.E."/>
            <person name="Andersen M.R."/>
        </authorList>
    </citation>
    <scope>NUCLEOTIDE SEQUENCE [LARGE SCALE GENOMIC DNA]</scope>
    <source>
        <strain evidence="2 3">CBS 151.66</strain>
    </source>
</reference>
<keyword evidence="3" id="KW-1185">Reference proteome</keyword>
<accession>A0A5N5WZD4</accession>
<protein>
    <submittedName>
        <fullName evidence="2">Uncharacterized protein</fullName>
    </submittedName>
</protein>
<dbReference type="Proteomes" id="UP000326565">
    <property type="component" value="Unassembled WGS sequence"/>
</dbReference>
<proteinExistence type="predicted"/>
<dbReference type="EMBL" id="ML732218">
    <property type="protein sequence ID" value="KAB8073906.1"/>
    <property type="molecule type" value="Genomic_DNA"/>
</dbReference>
<sequence length="120" mass="13675">MSNLSGSAFVCLLTFHLNTCIYMVFWLAPNSLISFFWSLLLFVRDIQHDSFRYVSILCGLHYALLTMIVPISCIITKLISNIGVCLRISLATDFVNKAFRSLSPKESSIKVHPRWDIGWS</sequence>
<evidence type="ECO:0000313" key="2">
    <source>
        <dbReference type="EMBL" id="KAB8073906.1"/>
    </source>
</evidence>
<evidence type="ECO:0000256" key="1">
    <source>
        <dbReference type="SAM" id="Phobius"/>
    </source>
</evidence>
<keyword evidence="1" id="KW-0472">Membrane</keyword>
<gene>
    <name evidence="2" type="ORF">BDV29DRAFT_130821</name>
</gene>
<dbReference type="AlphaFoldDB" id="A0A5N5WZD4"/>
<evidence type="ECO:0000313" key="3">
    <source>
        <dbReference type="Proteomes" id="UP000326565"/>
    </source>
</evidence>
<feature type="transmembrane region" description="Helical" evidence="1">
    <location>
        <begin position="20"/>
        <end position="42"/>
    </location>
</feature>
<name>A0A5N5WZD4_9EURO</name>
<feature type="transmembrane region" description="Helical" evidence="1">
    <location>
        <begin position="54"/>
        <end position="79"/>
    </location>
</feature>
<keyword evidence="1" id="KW-1133">Transmembrane helix</keyword>
<keyword evidence="1" id="KW-0812">Transmembrane</keyword>
<organism evidence="2 3">
    <name type="scientific">Aspergillus leporis</name>
    <dbReference type="NCBI Taxonomy" id="41062"/>
    <lineage>
        <taxon>Eukaryota</taxon>
        <taxon>Fungi</taxon>
        <taxon>Dikarya</taxon>
        <taxon>Ascomycota</taxon>
        <taxon>Pezizomycotina</taxon>
        <taxon>Eurotiomycetes</taxon>
        <taxon>Eurotiomycetidae</taxon>
        <taxon>Eurotiales</taxon>
        <taxon>Aspergillaceae</taxon>
        <taxon>Aspergillus</taxon>
        <taxon>Aspergillus subgen. Circumdati</taxon>
    </lineage>
</organism>